<organism evidence="5 6">
    <name type="scientific">Cladorrhinum samala</name>
    <dbReference type="NCBI Taxonomy" id="585594"/>
    <lineage>
        <taxon>Eukaryota</taxon>
        <taxon>Fungi</taxon>
        <taxon>Dikarya</taxon>
        <taxon>Ascomycota</taxon>
        <taxon>Pezizomycotina</taxon>
        <taxon>Sordariomycetes</taxon>
        <taxon>Sordariomycetidae</taxon>
        <taxon>Sordariales</taxon>
        <taxon>Podosporaceae</taxon>
        <taxon>Cladorrhinum</taxon>
    </lineage>
</organism>
<accession>A0AAV9HRH2</accession>
<dbReference type="Pfam" id="PF08621">
    <property type="entry name" value="RPAP1_N"/>
    <property type="match status" value="1"/>
</dbReference>
<feature type="compositionally biased region" description="Basic and acidic residues" evidence="2">
    <location>
        <begin position="66"/>
        <end position="82"/>
    </location>
</feature>
<feature type="domain" description="RPAP1 C-terminal" evidence="3">
    <location>
        <begin position="297"/>
        <end position="363"/>
    </location>
</feature>
<dbReference type="InterPro" id="IPR013929">
    <property type="entry name" value="RPAP1_C"/>
</dbReference>
<dbReference type="PANTHER" id="PTHR21483">
    <property type="entry name" value="RNA POLYMERASE II-ASSOCIATED PROTEIN 1"/>
    <property type="match status" value="1"/>
</dbReference>
<dbReference type="InterPro" id="IPR039913">
    <property type="entry name" value="RPAP1/Rba50"/>
</dbReference>
<comment type="caution">
    <text evidence="5">The sequence shown here is derived from an EMBL/GenBank/DDBJ whole genome shotgun (WGS) entry which is preliminary data.</text>
</comment>
<reference evidence="5" key="1">
    <citation type="journal article" date="2023" name="Mol. Phylogenet. Evol.">
        <title>Genome-scale phylogeny and comparative genomics of the fungal order Sordariales.</title>
        <authorList>
            <person name="Hensen N."/>
            <person name="Bonometti L."/>
            <person name="Westerberg I."/>
            <person name="Brannstrom I.O."/>
            <person name="Guillou S."/>
            <person name="Cros-Aarteil S."/>
            <person name="Calhoun S."/>
            <person name="Haridas S."/>
            <person name="Kuo A."/>
            <person name="Mondo S."/>
            <person name="Pangilinan J."/>
            <person name="Riley R."/>
            <person name="LaButti K."/>
            <person name="Andreopoulos B."/>
            <person name="Lipzen A."/>
            <person name="Chen C."/>
            <person name="Yan M."/>
            <person name="Daum C."/>
            <person name="Ng V."/>
            <person name="Clum A."/>
            <person name="Steindorff A."/>
            <person name="Ohm R.A."/>
            <person name="Martin F."/>
            <person name="Silar P."/>
            <person name="Natvig D.O."/>
            <person name="Lalanne C."/>
            <person name="Gautier V."/>
            <person name="Ament-Velasquez S.L."/>
            <person name="Kruys A."/>
            <person name="Hutchinson M.I."/>
            <person name="Powell A.J."/>
            <person name="Barry K."/>
            <person name="Miller A.N."/>
            <person name="Grigoriev I.V."/>
            <person name="Debuchy R."/>
            <person name="Gladieux P."/>
            <person name="Hiltunen Thoren M."/>
            <person name="Johannesson H."/>
        </authorList>
    </citation>
    <scope>NUCLEOTIDE SEQUENCE</scope>
    <source>
        <strain evidence="5">PSN324</strain>
    </source>
</reference>
<sequence>MESTLEVYDIQEREDIAAPSFPTPPTPSATSFPAPKKRVSAFKKQRQSQSAPVPTPAKTPVQYGPERPEVAEKRSIDEENKAVLDSMSPEEIAQAQQELFSDLNPSFIQRLLRRANLDDGKPDSSAFDGPSSEPPPPAESTPSTQQARPPKPPKVTVEDVADDDAPPAATTTTTTATKPAASPKSPPKSSISEKKPKKTVAFDEDAAPPSPPANLIPTSSLPTLPSEEVHFPHPPKIPDLDPADPDFLETMHKKFFPNLPADPSKLAWMAPLPTPNSTADRESPYYPGQDSLPISALRFDFRGQLLPPKTSRKIPVTKGLHHHGEAPEAAGYTIPELARLARSAVAAQRCLAYQTLGRMLYRLGRGDWGQGVGGRGGDEDDLAFGLWRCFQEGRVLESLEEEVSKPEGTGHLSCRTYATEALWLFEKGGWKEKWRGM</sequence>
<comment type="similarity">
    <text evidence="1">Belongs to the RPAP1 family.</text>
</comment>
<dbReference type="PANTHER" id="PTHR21483:SF18">
    <property type="entry name" value="RNA POLYMERASE II-ASSOCIATED PROTEIN 1"/>
    <property type="match status" value="1"/>
</dbReference>
<protein>
    <submittedName>
        <fullName evidence="5">RPAP1-like protein</fullName>
    </submittedName>
</protein>
<feature type="compositionally biased region" description="Low complexity" evidence="2">
    <location>
        <begin position="166"/>
        <end position="190"/>
    </location>
</feature>
<dbReference type="GO" id="GO:0006366">
    <property type="term" value="P:transcription by RNA polymerase II"/>
    <property type="evidence" value="ECO:0007669"/>
    <property type="project" value="InterPro"/>
</dbReference>
<dbReference type="Pfam" id="PF08620">
    <property type="entry name" value="RPAP1_C"/>
    <property type="match status" value="1"/>
</dbReference>
<feature type="compositionally biased region" description="Basic residues" evidence="2">
    <location>
        <begin position="35"/>
        <end position="46"/>
    </location>
</feature>
<dbReference type="AlphaFoldDB" id="A0AAV9HRH2"/>
<gene>
    <name evidence="5" type="ORF">QBC42DRAFT_324708</name>
</gene>
<name>A0AAV9HRH2_9PEZI</name>
<evidence type="ECO:0000259" key="3">
    <source>
        <dbReference type="Pfam" id="PF08620"/>
    </source>
</evidence>
<reference evidence="5" key="2">
    <citation type="submission" date="2023-06" db="EMBL/GenBank/DDBJ databases">
        <authorList>
            <consortium name="Lawrence Berkeley National Laboratory"/>
            <person name="Mondo S.J."/>
            <person name="Hensen N."/>
            <person name="Bonometti L."/>
            <person name="Westerberg I."/>
            <person name="Brannstrom I.O."/>
            <person name="Guillou S."/>
            <person name="Cros-Aarteil S."/>
            <person name="Calhoun S."/>
            <person name="Haridas S."/>
            <person name="Kuo A."/>
            <person name="Pangilinan J."/>
            <person name="Riley R."/>
            <person name="Labutti K."/>
            <person name="Andreopoulos B."/>
            <person name="Lipzen A."/>
            <person name="Chen C."/>
            <person name="Yanf M."/>
            <person name="Daum C."/>
            <person name="Ng V."/>
            <person name="Clum A."/>
            <person name="Steindorff A."/>
            <person name="Ohm R."/>
            <person name="Martin F."/>
            <person name="Silar P."/>
            <person name="Natvig D."/>
            <person name="Lalanne C."/>
            <person name="Gautier V."/>
            <person name="Ament-Velasquez S.L."/>
            <person name="Kruys A."/>
            <person name="Hutchinson M.I."/>
            <person name="Powell A.J."/>
            <person name="Barry K."/>
            <person name="Miller A.N."/>
            <person name="Grigoriev I.V."/>
            <person name="Debuchy R."/>
            <person name="Gladieux P."/>
            <person name="Thoren M.H."/>
            <person name="Johannesson H."/>
        </authorList>
    </citation>
    <scope>NUCLEOTIDE SEQUENCE</scope>
    <source>
        <strain evidence="5">PSN324</strain>
    </source>
</reference>
<dbReference type="Proteomes" id="UP001321749">
    <property type="component" value="Unassembled WGS sequence"/>
</dbReference>
<feature type="domain" description="RPAP1 N-terminal" evidence="4">
    <location>
        <begin position="74"/>
        <end position="118"/>
    </location>
</feature>
<dbReference type="EMBL" id="MU864961">
    <property type="protein sequence ID" value="KAK4463286.1"/>
    <property type="molecule type" value="Genomic_DNA"/>
</dbReference>
<dbReference type="InterPro" id="IPR013930">
    <property type="entry name" value="RPAP1_N"/>
</dbReference>
<evidence type="ECO:0000256" key="2">
    <source>
        <dbReference type="SAM" id="MobiDB-lite"/>
    </source>
</evidence>
<evidence type="ECO:0000313" key="6">
    <source>
        <dbReference type="Proteomes" id="UP001321749"/>
    </source>
</evidence>
<feature type="region of interest" description="Disordered" evidence="2">
    <location>
        <begin position="114"/>
        <end position="217"/>
    </location>
</feature>
<evidence type="ECO:0000256" key="1">
    <source>
        <dbReference type="ARBA" id="ARBA00009953"/>
    </source>
</evidence>
<proteinExistence type="inferred from homology"/>
<feature type="region of interest" description="Disordered" evidence="2">
    <location>
        <begin position="1"/>
        <end position="98"/>
    </location>
</feature>
<evidence type="ECO:0000259" key="4">
    <source>
        <dbReference type="Pfam" id="PF08621"/>
    </source>
</evidence>
<keyword evidence="6" id="KW-1185">Reference proteome</keyword>
<evidence type="ECO:0000313" key="5">
    <source>
        <dbReference type="EMBL" id="KAK4463286.1"/>
    </source>
</evidence>